<name>A0A830HH15_9CHLO</name>
<protein>
    <recommendedName>
        <fullName evidence="4">Cilia- and flagella-associated protein 43</fullName>
    </recommendedName>
</protein>
<evidence type="ECO:0000313" key="2">
    <source>
        <dbReference type="EMBL" id="GHP06072.1"/>
    </source>
</evidence>
<evidence type="ECO:0000313" key="3">
    <source>
        <dbReference type="Proteomes" id="UP000660262"/>
    </source>
</evidence>
<feature type="region of interest" description="Disordered" evidence="1">
    <location>
        <begin position="241"/>
        <end position="276"/>
    </location>
</feature>
<organism evidence="2 3">
    <name type="scientific">Pycnococcus provasolii</name>
    <dbReference type="NCBI Taxonomy" id="41880"/>
    <lineage>
        <taxon>Eukaryota</taxon>
        <taxon>Viridiplantae</taxon>
        <taxon>Chlorophyta</taxon>
        <taxon>Pseudoscourfieldiophyceae</taxon>
        <taxon>Pseudoscourfieldiales</taxon>
        <taxon>Pycnococcaceae</taxon>
        <taxon>Pycnococcus</taxon>
    </lineage>
</organism>
<sequence length="438" mass="46955">MAAVAAERPADANNAEPHPTTNTPAGVAAKLRTGTILRQEGSSDAIVHAAFCQCDASTGGANLFATVGGNKATVYDDRHFGRHLGLVMQYENVQTEYTKGGELDLCCWIPTPASATDAPLGDHRLAVTGPKDKSIQVISLVETRVVSLLENTEKRVVHMQGINAAPDVLFACLSSGELKAYDINTESCIMQCPKAGVETFGVWAPLSEDGKLEHEPVMLVAPSKGGLFVWKLAESLPFVKGQSDKSGAVGSKRKQRTDEAANTSEEPKTFSDGLPAEHMTEVEFQSTDGAQIKSQAFSVVHPLNATSFLTLDDKGRKAIVWDWLLADENPSGSAYLSRVARMRYAPINASVPRISGGTDASTRWGYSTTSDGNLLCSAFNSTAYVHDLTTGERAMTLQHPTERLGKLPNCFVSLIADDARSVICSAGPGILFRHEAWD</sequence>
<dbReference type="InterPro" id="IPR036322">
    <property type="entry name" value="WD40_repeat_dom_sf"/>
</dbReference>
<dbReference type="EMBL" id="BNJQ01000011">
    <property type="protein sequence ID" value="GHP06072.1"/>
    <property type="molecule type" value="Genomic_DNA"/>
</dbReference>
<accession>A0A830HH15</accession>
<dbReference type="OrthoDB" id="7318948at2759"/>
<gene>
    <name evidence="2" type="ORF">PPROV_000481900</name>
</gene>
<dbReference type="AlphaFoldDB" id="A0A830HH15"/>
<feature type="region of interest" description="Disordered" evidence="1">
    <location>
        <begin position="1"/>
        <end position="27"/>
    </location>
</feature>
<evidence type="ECO:0000256" key="1">
    <source>
        <dbReference type="SAM" id="MobiDB-lite"/>
    </source>
</evidence>
<dbReference type="Gene3D" id="2.130.10.10">
    <property type="entry name" value="YVTN repeat-like/Quinoprotein amine dehydrogenase"/>
    <property type="match status" value="1"/>
</dbReference>
<keyword evidence="3" id="KW-1185">Reference proteome</keyword>
<proteinExistence type="predicted"/>
<evidence type="ECO:0008006" key="4">
    <source>
        <dbReference type="Google" id="ProtNLM"/>
    </source>
</evidence>
<dbReference type="SUPFAM" id="SSF50978">
    <property type="entry name" value="WD40 repeat-like"/>
    <property type="match status" value="1"/>
</dbReference>
<comment type="caution">
    <text evidence="2">The sequence shown here is derived from an EMBL/GenBank/DDBJ whole genome shotgun (WGS) entry which is preliminary data.</text>
</comment>
<dbReference type="Proteomes" id="UP000660262">
    <property type="component" value="Unassembled WGS sequence"/>
</dbReference>
<dbReference type="InterPro" id="IPR015943">
    <property type="entry name" value="WD40/YVTN_repeat-like_dom_sf"/>
</dbReference>
<reference evidence="2" key="1">
    <citation type="submission" date="2020-10" db="EMBL/GenBank/DDBJ databases">
        <title>Unveiling of a novel bifunctional photoreceptor, Dualchrome1, isolated from a cosmopolitan green alga.</title>
        <authorList>
            <person name="Suzuki S."/>
            <person name="Kawachi M."/>
        </authorList>
    </citation>
    <scope>NUCLEOTIDE SEQUENCE</scope>
    <source>
        <strain evidence="2">NIES 2893</strain>
    </source>
</reference>